<comment type="subcellular location">
    <subcellularLocation>
        <location evidence="1">Secreted</location>
    </subcellularLocation>
</comment>
<evidence type="ECO:0000256" key="5">
    <source>
        <dbReference type="SAM" id="Coils"/>
    </source>
</evidence>
<feature type="signal peptide" evidence="6">
    <location>
        <begin position="1"/>
        <end position="18"/>
    </location>
</feature>
<evidence type="ECO:0000313" key="8">
    <source>
        <dbReference type="Proteomes" id="UP000504633"/>
    </source>
</evidence>
<dbReference type="InterPro" id="IPR037579">
    <property type="entry name" value="FIB_ANG-like"/>
</dbReference>
<keyword evidence="4" id="KW-0325">Glycoprotein</keyword>
<dbReference type="GeneID" id="115482929"/>
<evidence type="ECO:0000256" key="2">
    <source>
        <dbReference type="ARBA" id="ARBA00022525"/>
    </source>
</evidence>
<evidence type="ECO:0000313" key="9">
    <source>
        <dbReference type="RefSeq" id="XP_030079105.1"/>
    </source>
</evidence>
<keyword evidence="8" id="KW-1185">Reference proteome</keyword>
<dbReference type="InterPro" id="IPR002181">
    <property type="entry name" value="Fibrinogen_a/b/g_C_dom"/>
</dbReference>
<dbReference type="Gene3D" id="3.90.215.10">
    <property type="entry name" value="Gamma Fibrinogen, chain A, domain 1"/>
    <property type="match status" value="1"/>
</dbReference>
<feature type="coiled-coil region" evidence="5">
    <location>
        <begin position="53"/>
        <end position="157"/>
    </location>
</feature>
<organism evidence="8 9">
    <name type="scientific">Drosophila hydei</name>
    <name type="common">Fruit fly</name>
    <dbReference type="NCBI Taxonomy" id="7224"/>
    <lineage>
        <taxon>Eukaryota</taxon>
        <taxon>Metazoa</taxon>
        <taxon>Ecdysozoa</taxon>
        <taxon>Arthropoda</taxon>
        <taxon>Hexapoda</taxon>
        <taxon>Insecta</taxon>
        <taxon>Pterygota</taxon>
        <taxon>Neoptera</taxon>
        <taxon>Endopterygota</taxon>
        <taxon>Diptera</taxon>
        <taxon>Brachycera</taxon>
        <taxon>Muscomorpha</taxon>
        <taxon>Ephydroidea</taxon>
        <taxon>Drosophilidae</taxon>
        <taxon>Drosophila</taxon>
    </lineage>
</organism>
<keyword evidence="6" id="KW-0732">Signal</keyword>
<dbReference type="GO" id="GO:0030674">
    <property type="term" value="F:protein-macromolecule adaptor activity"/>
    <property type="evidence" value="ECO:0007669"/>
    <property type="project" value="TreeGrafter"/>
</dbReference>
<dbReference type="OrthoDB" id="7735550at2759"/>
<dbReference type="Proteomes" id="UP000504633">
    <property type="component" value="Unplaced"/>
</dbReference>
<feature type="domain" description="Fibrinogen C-terminal" evidence="7">
    <location>
        <begin position="157"/>
        <end position="222"/>
    </location>
</feature>
<dbReference type="InterPro" id="IPR014716">
    <property type="entry name" value="Fibrinogen_a/b/g_C_1"/>
</dbReference>
<dbReference type="InterPro" id="IPR036056">
    <property type="entry name" value="Fibrinogen-like_C"/>
</dbReference>
<feature type="chain" id="PRO_5026932025" evidence="6">
    <location>
        <begin position="19"/>
        <end position="222"/>
    </location>
</feature>
<dbReference type="GO" id="GO:0005201">
    <property type="term" value="F:extracellular matrix structural constituent"/>
    <property type="evidence" value="ECO:0007669"/>
    <property type="project" value="TreeGrafter"/>
</dbReference>
<reference evidence="9" key="1">
    <citation type="submission" date="2025-08" db="UniProtKB">
        <authorList>
            <consortium name="RefSeq"/>
        </authorList>
    </citation>
    <scope>IDENTIFICATION</scope>
    <source>
        <strain evidence="9">15085-1641.00</strain>
        <tissue evidence="9">Whole body</tissue>
    </source>
</reference>
<dbReference type="PANTHER" id="PTHR47221:SF5">
    <property type="entry name" value="FIBRINOGEN C-TERMINAL DOMAIN-CONTAINING PROTEIN"/>
    <property type="match status" value="1"/>
</dbReference>
<dbReference type="OMA" id="NCMEHEN"/>
<dbReference type="GO" id="GO:0034116">
    <property type="term" value="P:positive regulation of heterotypic cell-cell adhesion"/>
    <property type="evidence" value="ECO:0007669"/>
    <property type="project" value="TreeGrafter"/>
</dbReference>
<keyword evidence="5" id="KW-0175">Coiled coil</keyword>
<dbReference type="KEGG" id="dhe:115482929"/>
<sequence length="222" mass="24919">MFLYRVLLLISLISLLGAIQESTHCSALRKKDEECGSYCYKIVKPLLSYAASVRSKEEQFSELTAKIQSLEATIRSLETQLETTKSIQEFKNELLSSNQDIVDKLQNIIDTKNSNANALNTEIKEKDSEIIKLKLQNSASSNKIKELTDKISEMERETKESLPSNCVGKLTAIYEIKVPGSKPFSVPCDSSLADSGWTVIQRRQDGSENFNRTMSDYRSGFG</sequence>
<dbReference type="PANTHER" id="PTHR47221">
    <property type="entry name" value="FIBRINOGEN ALPHA CHAIN"/>
    <property type="match status" value="1"/>
</dbReference>
<accession>A0A6J2SSJ3</accession>
<evidence type="ECO:0000256" key="4">
    <source>
        <dbReference type="ARBA" id="ARBA00023180"/>
    </source>
</evidence>
<evidence type="ECO:0000256" key="6">
    <source>
        <dbReference type="SAM" id="SignalP"/>
    </source>
</evidence>
<keyword evidence="3" id="KW-1015">Disulfide bond</keyword>
<dbReference type="AlphaFoldDB" id="A0A6J2SSJ3"/>
<proteinExistence type="predicted"/>
<evidence type="ECO:0000259" key="7">
    <source>
        <dbReference type="PROSITE" id="PS51406"/>
    </source>
</evidence>
<dbReference type="RefSeq" id="XP_030079105.1">
    <property type="nucleotide sequence ID" value="XM_030223245.1"/>
</dbReference>
<gene>
    <name evidence="9" type="primary">LOC115482929</name>
</gene>
<dbReference type="SUPFAM" id="SSF56496">
    <property type="entry name" value="Fibrinogen C-terminal domain-like"/>
    <property type="match status" value="1"/>
</dbReference>
<keyword evidence="2" id="KW-0964">Secreted</keyword>
<dbReference type="PROSITE" id="PS51406">
    <property type="entry name" value="FIBRINOGEN_C_2"/>
    <property type="match status" value="1"/>
</dbReference>
<evidence type="ECO:0000256" key="3">
    <source>
        <dbReference type="ARBA" id="ARBA00023157"/>
    </source>
</evidence>
<dbReference type="Pfam" id="PF00147">
    <property type="entry name" value="Fibrinogen_C"/>
    <property type="match status" value="1"/>
</dbReference>
<evidence type="ECO:0000256" key="1">
    <source>
        <dbReference type="ARBA" id="ARBA00004613"/>
    </source>
</evidence>
<dbReference type="GO" id="GO:0005577">
    <property type="term" value="C:fibrinogen complex"/>
    <property type="evidence" value="ECO:0007669"/>
    <property type="project" value="TreeGrafter"/>
</dbReference>
<dbReference type="Gene3D" id="1.10.287.1490">
    <property type="match status" value="1"/>
</dbReference>
<protein>
    <submittedName>
        <fullName evidence="9">Angiopoietin-related protein 3-like</fullName>
    </submittedName>
</protein>
<name>A0A6J2SSJ3_DROHY</name>